<dbReference type="EMBL" id="LRQV01000057">
    <property type="protein sequence ID" value="KXK60849.1"/>
    <property type="molecule type" value="Genomic_DNA"/>
</dbReference>
<feature type="transmembrane region" description="Helical" evidence="1">
    <location>
        <begin position="16"/>
        <end position="34"/>
    </location>
</feature>
<dbReference type="Pfam" id="PF10756">
    <property type="entry name" value="bPH_6"/>
    <property type="match status" value="1"/>
</dbReference>
<dbReference type="AlphaFoldDB" id="A0A136PQV5"/>
<evidence type="ECO:0000256" key="1">
    <source>
        <dbReference type="SAM" id="Phobius"/>
    </source>
</evidence>
<proteinExistence type="predicted"/>
<feature type="domain" description="Low molecular weight protein antigen 6 PH" evidence="2">
    <location>
        <begin position="65"/>
        <end position="139"/>
    </location>
</feature>
<dbReference type="RefSeq" id="WP_067366893.1">
    <property type="nucleotide sequence ID" value="NZ_JBIUBN010000016.1"/>
</dbReference>
<feature type="transmembrane region" description="Helical" evidence="1">
    <location>
        <begin position="41"/>
        <end position="58"/>
    </location>
</feature>
<dbReference type="InterPro" id="IPR019692">
    <property type="entry name" value="CFP-6_PH"/>
</dbReference>
<evidence type="ECO:0000313" key="4">
    <source>
        <dbReference type="Proteomes" id="UP000070620"/>
    </source>
</evidence>
<organism evidence="3 4">
    <name type="scientific">Micromonospora rosaria</name>
    <dbReference type="NCBI Taxonomy" id="47874"/>
    <lineage>
        <taxon>Bacteria</taxon>
        <taxon>Bacillati</taxon>
        <taxon>Actinomycetota</taxon>
        <taxon>Actinomycetes</taxon>
        <taxon>Micromonosporales</taxon>
        <taxon>Micromonosporaceae</taxon>
        <taxon>Micromonospora</taxon>
    </lineage>
</organism>
<protein>
    <recommendedName>
        <fullName evidence="2">Low molecular weight protein antigen 6 PH domain-containing protein</fullName>
    </recommendedName>
</protein>
<dbReference type="OrthoDB" id="3213712at2"/>
<dbReference type="Proteomes" id="UP000070620">
    <property type="component" value="Unassembled WGS sequence"/>
</dbReference>
<keyword evidence="4" id="KW-1185">Reference proteome</keyword>
<evidence type="ECO:0000313" key="3">
    <source>
        <dbReference type="EMBL" id="KXK60849.1"/>
    </source>
</evidence>
<evidence type="ECO:0000259" key="2">
    <source>
        <dbReference type="Pfam" id="PF10756"/>
    </source>
</evidence>
<name>A0A136PQV5_9ACTN</name>
<keyword evidence="1" id="KW-0812">Transmembrane</keyword>
<keyword evidence="1" id="KW-0472">Membrane</keyword>
<sequence>MQPSTPPVRHWRVPPMVPMVKAAGAVGLLLLGLLLDDGDRVRLALAGLIAAGLLGWAAPDLLVPVRLSIDPDGIVIQRRFGGWIRLPWAAIESIDLDRRSRRGLATELVEIDAGDSLHLFGRYDVDAPLDEVVEELRAAWARHGTPPPGHEDPPPPA</sequence>
<reference evidence="3 4" key="1">
    <citation type="submission" date="2016-01" db="EMBL/GenBank/DDBJ databases">
        <title>Whole genome sequence and analysis of Micromonospora rosaria DSM 803, which can produce antibacterial substance rosamicin.</title>
        <authorList>
            <person name="Yang H."/>
            <person name="He X."/>
            <person name="Zhu D."/>
        </authorList>
    </citation>
    <scope>NUCLEOTIDE SEQUENCE [LARGE SCALE GENOMIC DNA]</scope>
    <source>
        <strain evidence="3 4">DSM 803</strain>
    </source>
</reference>
<accession>A0A136PQV5</accession>
<comment type="caution">
    <text evidence="3">The sequence shown here is derived from an EMBL/GenBank/DDBJ whole genome shotgun (WGS) entry which is preliminary data.</text>
</comment>
<gene>
    <name evidence="3" type="ORF">AWW66_16805</name>
</gene>
<keyword evidence="1" id="KW-1133">Transmembrane helix</keyword>